<feature type="compositionally biased region" description="Basic and acidic residues" evidence="1">
    <location>
        <begin position="293"/>
        <end position="303"/>
    </location>
</feature>
<accession>A0A9D4T297</accession>
<name>A0A9D4T297_RHISA</name>
<evidence type="ECO:0000256" key="1">
    <source>
        <dbReference type="SAM" id="MobiDB-lite"/>
    </source>
</evidence>
<proteinExistence type="predicted"/>
<organism evidence="2 3">
    <name type="scientific">Rhipicephalus sanguineus</name>
    <name type="common">Brown dog tick</name>
    <name type="synonym">Ixodes sanguineus</name>
    <dbReference type="NCBI Taxonomy" id="34632"/>
    <lineage>
        <taxon>Eukaryota</taxon>
        <taxon>Metazoa</taxon>
        <taxon>Ecdysozoa</taxon>
        <taxon>Arthropoda</taxon>
        <taxon>Chelicerata</taxon>
        <taxon>Arachnida</taxon>
        <taxon>Acari</taxon>
        <taxon>Parasitiformes</taxon>
        <taxon>Ixodida</taxon>
        <taxon>Ixodoidea</taxon>
        <taxon>Ixodidae</taxon>
        <taxon>Rhipicephalinae</taxon>
        <taxon>Rhipicephalus</taxon>
        <taxon>Rhipicephalus</taxon>
    </lineage>
</organism>
<dbReference type="GO" id="GO:0045892">
    <property type="term" value="P:negative regulation of DNA-templated transcription"/>
    <property type="evidence" value="ECO:0007669"/>
    <property type="project" value="InterPro"/>
</dbReference>
<feature type="region of interest" description="Disordered" evidence="1">
    <location>
        <begin position="158"/>
        <end position="195"/>
    </location>
</feature>
<sequence>MSTERMFALVRFLDAFDKEYVVPASNVKDFHPRNDQDFSNNKVYTTFWIEEENPENNGPYPSQVLLLANSREELENKKANTRLRRGVINPSDIEMGGGSETDAAASQKRASKQVECMKFFSLPLMHSSFNIPLQANKKAKRSGEEAKKNAYASILKEHMRSSSQKNEAARAAQACVSKKKRNQSETDSGSSTDDDVVSLKELKRAKADARYWRSKYEASCKENAELRAIMTSMSDNIDVKLSAVVEMLECRRVELPNVQGSQTDIEIPMSPPLAEQHSPTTPLSHTIQSSSSRHPEHHTVASDNLERQPAEDALPAVDSQVATQQAFADIGGGRYHVANGFCIGSHQAQKIMAQKKPSLVAKDMAQAIWGREALANRTYGGKLAPKDYKNPDATVRKQMSPEKVALIIKAKGSISWPKSSSVLLPVTSDLE</sequence>
<keyword evidence="3" id="KW-1185">Reference proteome</keyword>
<feature type="region of interest" description="Disordered" evidence="1">
    <location>
        <begin position="262"/>
        <end position="303"/>
    </location>
</feature>
<dbReference type="AlphaFoldDB" id="A0A9D4T297"/>
<reference evidence="2" key="1">
    <citation type="journal article" date="2020" name="Cell">
        <title>Large-Scale Comparative Analyses of Tick Genomes Elucidate Their Genetic Diversity and Vector Capacities.</title>
        <authorList>
            <consortium name="Tick Genome and Microbiome Consortium (TIGMIC)"/>
            <person name="Jia N."/>
            <person name="Wang J."/>
            <person name="Shi W."/>
            <person name="Du L."/>
            <person name="Sun Y."/>
            <person name="Zhan W."/>
            <person name="Jiang J.F."/>
            <person name="Wang Q."/>
            <person name="Zhang B."/>
            <person name="Ji P."/>
            <person name="Bell-Sakyi L."/>
            <person name="Cui X.M."/>
            <person name="Yuan T.T."/>
            <person name="Jiang B.G."/>
            <person name="Yang W.F."/>
            <person name="Lam T.T."/>
            <person name="Chang Q.C."/>
            <person name="Ding S.J."/>
            <person name="Wang X.J."/>
            <person name="Zhu J.G."/>
            <person name="Ruan X.D."/>
            <person name="Zhao L."/>
            <person name="Wei J.T."/>
            <person name="Ye R.Z."/>
            <person name="Que T.C."/>
            <person name="Du C.H."/>
            <person name="Zhou Y.H."/>
            <person name="Cheng J.X."/>
            <person name="Dai P.F."/>
            <person name="Guo W.B."/>
            <person name="Han X.H."/>
            <person name="Huang E.J."/>
            <person name="Li L.F."/>
            <person name="Wei W."/>
            <person name="Gao Y.C."/>
            <person name="Liu J.Z."/>
            <person name="Shao H.Z."/>
            <person name="Wang X."/>
            <person name="Wang C.C."/>
            <person name="Yang T.C."/>
            <person name="Huo Q.B."/>
            <person name="Li W."/>
            <person name="Chen H.Y."/>
            <person name="Chen S.E."/>
            <person name="Zhou L.G."/>
            <person name="Ni X.B."/>
            <person name="Tian J.H."/>
            <person name="Sheng Y."/>
            <person name="Liu T."/>
            <person name="Pan Y.S."/>
            <person name="Xia L.Y."/>
            <person name="Li J."/>
            <person name="Zhao F."/>
            <person name="Cao W.C."/>
        </authorList>
    </citation>
    <scope>NUCLEOTIDE SEQUENCE</scope>
    <source>
        <strain evidence="2">Rsan-2018</strain>
    </source>
</reference>
<protein>
    <recommendedName>
        <fullName evidence="4">BEN domain-containing protein</fullName>
    </recommendedName>
</protein>
<dbReference type="PANTHER" id="PTHR14628:SF1">
    <property type="entry name" value="BEN DOMAIN-CONTAINING PROTEIN 5"/>
    <property type="match status" value="1"/>
</dbReference>
<dbReference type="VEuPathDB" id="VectorBase:RSAN_042909"/>
<dbReference type="Proteomes" id="UP000821837">
    <property type="component" value="Chromosome 3"/>
</dbReference>
<dbReference type="GO" id="GO:0003677">
    <property type="term" value="F:DNA binding"/>
    <property type="evidence" value="ECO:0007669"/>
    <property type="project" value="InterPro"/>
</dbReference>
<gene>
    <name evidence="2" type="ORF">HPB52_022455</name>
</gene>
<dbReference type="InterPro" id="IPR040391">
    <property type="entry name" value="BEND5"/>
</dbReference>
<dbReference type="Gene3D" id="1.10.10.2590">
    <property type="entry name" value="BEN domain"/>
    <property type="match status" value="1"/>
</dbReference>
<reference evidence="2" key="2">
    <citation type="submission" date="2021-09" db="EMBL/GenBank/DDBJ databases">
        <authorList>
            <person name="Jia N."/>
            <person name="Wang J."/>
            <person name="Shi W."/>
            <person name="Du L."/>
            <person name="Sun Y."/>
            <person name="Zhan W."/>
            <person name="Jiang J."/>
            <person name="Wang Q."/>
            <person name="Zhang B."/>
            <person name="Ji P."/>
            <person name="Sakyi L.B."/>
            <person name="Cui X."/>
            <person name="Yuan T."/>
            <person name="Jiang B."/>
            <person name="Yang W."/>
            <person name="Lam T.T.-Y."/>
            <person name="Chang Q."/>
            <person name="Ding S."/>
            <person name="Wang X."/>
            <person name="Zhu J."/>
            <person name="Ruan X."/>
            <person name="Zhao L."/>
            <person name="Wei J."/>
            <person name="Que T."/>
            <person name="Du C."/>
            <person name="Cheng J."/>
            <person name="Dai P."/>
            <person name="Han X."/>
            <person name="Huang E."/>
            <person name="Gao Y."/>
            <person name="Liu J."/>
            <person name="Shao H."/>
            <person name="Ye R."/>
            <person name="Li L."/>
            <person name="Wei W."/>
            <person name="Wang X."/>
            <person name="Wang C."/>
            <person name="Huo Q."/>
            <person name="Li W."/>
            <person name="Guo W."/>
            <person name="Chen H."/>
            <person name="Chen S."/>
            <person name="Zhou L."/>
            <person name="Zhou L."/>
            <person name="Ni X."/>
            <person name="Tian J."/>
            <person name="Zhou Y."/>
            <person name="Sheng Y."/>
            <person name="Liu T."/>
            <person name="Pan Y."/>
            <person name="Xia L."/>
            <person name="Li J."/>
            <person name="Zhao F."/>
            <person name="Cao W."/>
        </authorList>
    </citation>
    <scope>NUCLEOTIDE SEQUENCE</scope>
    <source>
        <strain evidence="2">Rsan-2018</strain>
        <tissue evidence="2">Larvae</tissue>
    </source>
</reference>
<dbReference type="EMBL" id="JABSTV010001249">
    <property type="protein sequence ID" value="KAH7963717.1"/>
    <property type="molecule type" value="Genomic_DNA"/>
</dbReference>
<feature type="compositionally biased region" description="Polar residues" evidence="1">
    <location>
        <begin position="277"/>
        <end position="292"/>
    </location>
</feature>
<evidence type="ECO:0000313" key="3">
    <source>
        <dbReference type="Proteomes" id="UP000821837"/>
    </source>
</evidence>
<evidence type="ECO:0000313" key="2">
    <source>
        <dbReference type="EMBL" id="KAH7963717.1"/>
    </source>
</evidence>
<dbReference type="VEuPathDB" id="VectorBase:RSAN_054116"/>
<dbReference type="PANTHER" id="PTHR14628">
    <property type="entry name" value="BEN DOMAIN-CONTAINING PROTEIN 5"/>
    <property type="match status" value="1"/>
</dbReference>
<comment type="caution">
    <text evidence="2">The sequence shown here is derived from an EMBL/GenBank/DDBJ whole genome shotgun (WGS) entry which is preliminary data.</text>
</comment>
<evidence type="ECO:0008006" key="4">
    <source>
        <dbReference type="Google" id="ProtNLM"/>
    </source>
</evidence>